<dbReference type="OrthoDB" id="7860738at2759"/>
<dbReference type="AlphaFoldDB" id="B4MFQ6"/>
<dbReference type="PhylomeDB" id="B4MFQ6"/>
<gene>
    <name evidence="2" type="primary">Dvir\GJ14988</name>
    <name evidence="2" type="ORF">Dvir_GJ14988</name>
</gene>
<organism evidence="2 3">
    <name type="scientific">Drosophila virilis</name>
    <name type="common">Fruit fly</name>
    <dbReference type="NCBI Taxonomy" id="7244"/>
    <lineage>
        <taxon>Eukaryota</taxon>
        <taxon>Metazoa</taxon>
        <taxon>Ecdysozoa</taxon>
        <taxon>Arthropoda</taxon>
        <taxon>Hexapoda</taxon>
        <taxon>Insecta</taxon>
        <taxon>Pterygota</taxon>
        <taxon>Neoptera</taxon>
        <taxon>Endopterygota</taxon>
        <taxon>Diptera</taxon>
        <taxon>Brachycera</taxon>
        <taxon>Muscomorpha</taxon>
        <taxon>Ephydroidea</taxon>
        <taxon>Drosophilidae</taxon>
        <taxon>Drosophila</taxon>
    </lineage>
</organism>
<dbReference type="HOGENOM" id="CLU_1066606_0_0_1"/>
<evidence type="ECO:0000256" key="1">
    <source>
        <dbReference type="SAM" id="MobiDB-lite"/>
    </source>
</evidence>
<dbReference type="KEGG" id="dvi:6636361"/>
<dbReference type="InParanoid" id="B4MFQ6"/>
<dbReference type="EMBL" id="CH940667">
    <property type="protein sequence ID" value="EDW57227.1"/>
    <property type="molecule type" value="Genomic_DNA"/>
</dbReference>
<keyword evidence="3" id="KW-1185">Reference proteome</keyword>
<dbReference type="FunCoup" id="B4MFQ6">
    <property type="interactions" value="1"/>
</dbReference>
<name>B4MFQ6_DROVI</name>
<accession>B4MFQ6</accession>
<dbReference type="eggNOG" id="KOG3626">
    <property type="taxonomic scope" value="Eukaryota"/>
</dbReference>
<reference evidence="2 3" key="1">
    <citation type="journal article" date="2007" name="Nature">
        <title>Evolution of genes and genomes on the Drosophila phylogeny.</title>
        <authorList>
            <consortium name="Drosophila 12 Genomes Consortium"/>
            <person name="Clark A.G."/>
            <person name="Eisen M.B."/>
            <person name="Smith D.R."/>
            <person name="Bergman C.M."/>
            <person name="Oliver B."/>
            <person name="Markow T.A."/>
            <person name="Kaufman T.C."/>
            <person name="Kellis M."/>
            <person name="Gelbart W."/>
            <person name="Iyer V.N."/>
            <person name="Pollard D.A."/>
            <person name="Sackton T.B."/>
            <person name="Larracuente A.M."/>
            <person name="Singh N.D."/>
            <person name="Abad J.P."/>
            <person name="Abt D.N."/>
            <person name="Adryan B."/>
            <person name="Aguade M."/>
            <person name="Akashi H."/>
            <person name="Anderson W.W."/>
            <person name="Aquadro C.F."/>
            <person name="Ardell D.H."/>
            <person name="Arguello R."/>
            <person name="Artieri C.G."/>
            <person name="Barbash D.A."/>
            <person name="Barker D."/>
            <person name="Barsanti P."/>
            <person name="Batterham P."/>
            <person name="Batzoglou S."/>
            <person name="Begun D."/>
            <person name="Bhutkar A."/>
            <person name="Blanco E."/>
            <person name="Bosak S.A."/>
            <person name="Bradley R.K."/>
            <person name="Brand A.D."/>
            <person name="Brent M.R."/>
            <person name="Brooks A.N."/>
            <person name="Brown R.H."/>
            <person name="Butlin R.K."/>
            <person name="Caggese C."/>
            <person name="Calvi B.R."/>
            <person name="Bernardo de Carvalho A."/>
            <person name="Caspi A."/>
            <person name="Castrezana S."/>
            <person name="Celniker S.E."/>
            <person name="Chang J.L."/>
            <person name="Chapple C."/>
            <person name="Chatterji S."/>
            <person name="Chinwalla A."/>
            <person name="Civetta A."/>
            <person name="Clifton S.W."/>
            <person name="Comeron J.M."/>
            <person name="Costello J.C."/>
            <person name="Coyne J.A."/>
            <person name="Daub J."/>
            <person name="David R.G."/>
            <person name="Delcher A.L."/>
            <person name="Delehaunty K."/>
            <person name="Do C.B."/>
            <person name="Ebling H."/>
            <person name="Edwards K."/>
            <person name="Eickbush T."/>
            <person name="Evans J.D."/>
            <person name="Filipski A."/>
            <person name="Findeiss S."/>
            <person name="Freyhult E."/>
            <person name="Fulton L."/>
            <person name="Fulton R."/>
            <person name="Garcia A.C."/>
            <person name="Gardiner A."/>
            <person name="Garfield D.A."/>
            <person name="Garvin B.E."/>
            <person name="Gibson G."/>
            <person name="Gilbert D."/>
            <person name="Gnerre S."/>
            <person name="Godfrey J."/>
            <person name="Good R."/>
            <person name="Gotea V."/>
            <person name="Gravely B."/>
            <person name="Greenberg A.J."/>
            <person name="Griffiths-Jones S."/>
            <person name="Gross S."/>
            <person name="Guigo R."/>
            <person name="Gustafson E.A."/>
            <person name="Haerty W."/>
            <person name="Hahn M.W."/>
            <person name="Halligan D.L."/>
            <person name="Halpern A.L."/>
            <person name="Halter G.M."/>
            <person name="Han M.V."/>
            <person name="Heger A."/>
            <person name="Hillier L."/>
            <person name="Hinrichs A.S."/>
            <person name="Holmes I."/>
            <person name="Hoskins R.A."/>
            <person name="Hubisz M.J."/>
            <person name="Hultmark D."/>
            <person name="Huntley M.A."/>
            <person name="Jaffe D.B."/>
            <person name="Jagadeeshan S."/>
            <person name="Jeck W.R."/>
            <person name="Johnson J."/>
            <person name="Jones C.D."/>
            <person name="Jordan W.C."/>
            <person name="Karpen G.H."/>
            <person name="Kataoka E."/>
            <person name="Keightley P.D."/>
            <person name="Kheradpour P."/>
            <person name="Kirkness E.F."/>
            <person name="Koerich L.B."/>
            <person name="Kristiansen K."/>
            <person name="Kudrna D."/>
            <person name="Kulathinal R.J."/>
            <person name="Kumar S."/>
            <person name="Kwok R."/>
            <person name="Lander E."/>
            <person name="Langley C.H."/>
            <person name="Lapoint R."/>
            <person name="Lazzaro B.P."/>
            <person name="Lee S.J."/>
            <person name="Levesque L."/>
            <person name="Li R."/>
            <person name="Lin C.F."/>
            <person name="Lin M.F."/>
            <person name="Lindblad-Toh K."/>
            <person name="Llopart A."/>
            <person name="Long M."/>
            <person name="Low L."/>
            <person name="Lozovsky E."/>
            <person name="Lu J."/>
            <person name="Luo M."/>
            <person name="Machado C.A."/>
            <person name="Makalowski W."/>
            <person name="Marzo M."/>
            <person name="Matsuda M."/>
            <person name="Matzkin L."/>
            <person name="McAllister B."/>
            <person name="McBride C.S."/>
            <person name="McKernan B."/>
            <person name="McKernan K."/>
            <person name="Mendez-Lago M."/>
            <person name="Minx P."/>
            <person name="Mollenhauer M.U."/>
            <person name="Montooth K."/>
            <person name="Mount S.M."/>
            <person name="Mu X."/>
            <person name="Myers E."/>
            <person name="Negre B."/>
            <person name="Newfeld S."/>
            <person name="Nielsen R."/>
            <person name="Noor M.A."/>
            <person name="O'Grady P."/>
            <person name="Pachter L."/>
            <person name="Papaceit M."/>
            <person name="Parisi M.J."/>
            <person name="Parisi M."/>
            <person name="Parts L."/>
            <person name="Pedersen J.S."/>
            <person name="Pesole G."/>
            <person name="Phillippy A.M."/>
            <person name="Ponting C.P."/>
            <person name="Pop M."/>
            <person name="Porcelli D."/>
            <person name="Powell J.R."/>
            <person name="Prohaska S."/>
            <person name="Pruitt K."/>
            <person name="Puig M."/>
            <person name="Quesneville H."/>
            <person name="Ram K.R."/>
            <person name="Rand D."/>
            <person name="Rasmussen M.D."/>
            <person name="Reed L.K."/>
            <person name="Reenan R."/>
            <person name="Reily A."/>
            <person name="Remington K.A."/>
            <person name="Rieger T.T."/>
            <person name="Ritchie M.G."/>
            <person name="Robin C."/>
            <person name="Rogers Y.H."/>
            <person name="Rohde C."/>
            <person name="Rozas J."/>
            <person name="Rubenfield M.J."/>
            <person name="Ruiz A."/>
            <person name="Russo S."/>
            <person name="Salzberg S.L."/>
            <person name="Sanchez-Gracia A."/>
            <person name="Saranga D.J."/>
            <person name="Sato H."/>
            <person name="Schaeffer S.W."/>
            <person name="Schatz M.C."/>
            <person name="Schlenke T."/>
            <person name="Schwartz R."/>
            <person name="Segarra C."/>
            <person name="Singh R.S."/>
            <person name="Sirot L."/>
            <person name="Sirota M."/>
            <person name="Sisneros N.B."/>
            <person name="Smith C.D."/>
            <person name="Smith T.F."/>
            <person name="Spieth J."/>
            <person name="Stage D.E."/>
            <person name="Stark A."/>
            <person name="Stephan W."/>
            <person name="Strausberg R.L."/>
            <person name="Strempel S."/>
            <person name="Sturgill D."/>
            <person name="Sutton G."/>
            <person name="Sutton G.G."/>
            <person name="Tao W."/>
            <person name="Teichmann S."/>
            <person name="Tobari Y.N."/>
            <person name="Tomimura Y."/>
            <person name="Tsolas J.M."/>
            <person name="Valente V.L."/>
            <person name="Venter E."/>
            <person name="Venter J.C."/>
            <person name="Vicario S."/>
            <person name="Vieira F.G."/>
            <person name="Vilella A.J."/>
            <person name="Villasante A."/>
            <person name="Walenz B."/>
            <person name="Wang J."/>
            <person name="Wasserman M."/>
            <person name="Watts T."/>
            <person name="Wilson D."/>
            <person name="Wilson R.K."/>
            <person name="Wing R.A."/>
            <person name="Wolfner M.F."/>
            <person name="Wong A."/>
            <person name="Wong G.K."/>
            <person name="Wu C.I."/>
            <person name="Wu G."/>
            <person name="Yamamoto D."/>
            <person name="Yang H.P."/>
            <person name="Yang S.P."/>
            <person name="Yorke J.A."/>
            <person name="Yoshida K."/>
            <person name="Zdobnov E."/>
            <person name="Zhang P."/>
            <person name="Zhang Y."/>
            <person name="Zimin A.V."/>
            <person name="Baldwin J."/>
            <person name="Abdouelleil A."/>
            <person name="Abdulkadir J."/>
            <person name="Abebe A."/>
            <person name="Abera B."/>
            <person name="Abreu J."/>
            <person name="Acer S.C."/>
            <person name="Aftuck L."/>
            <person name="Alexander A."/>
            <person name="An P."/>
            <person name="Anderson E."/>
            <person name="Anderson S."/>
            <person name="Arachi H."/>
            <person name="Azer M."/>
            <person name="Bachantsang P."/>
            <person name="Barry A."/>
            <person name="Bayul T."/>
            <person name="Berlin A."/>
            <person name="Bessette D."/>
            <person name="Bloom T."/>
            <person name="Blye J."/>
            <person name="Boguslavskiy L."/>
            <person name="Bonnet C."/>
            <person name="Boukhgalter B."/>
            <person name="Bourzgui I."/>
            <person name="Brown A."/>
            <person name="Cahill P."/>
            <person name="Channer S."/>
            <person name="Cheshatsang Y."/>
            <person name="Chuda L."/>
            <person name="Citroen M."/>
            <person name="Collymore A."/>
            <person name="Cooke P."/>
            <person name="Costello M."/>
            <person name="D'Aco K."/>
            <person name="Daza R."/>
            <person name="De Haan G."/>
            <person name="DeGray S."/>
            <person name="DeMaso C."/>
            <person name="Dhargay N."/>
            <person name="Dooley K."/>
            <person name="Dooley E."/>
            <person name="Doricent M."/>
            <person name="Dorje P."/>
            <person name="Dorjee K."/>
            <person name="Dupes A."/>
            <person name="Elong R."/>
            <person name="Falk J."/>
            <person name="Farina A."/>
            <person name="Faro S."/>
            <person name="Ferguson D."/>
            <person name="Fisher S."/>
            <person name="Foley C.D."/>
            <person name="Franke A."/>
            <person name="Friedrich D."/>
            <person name="Gadbois L."/>
            <person name="Gearin G."/>
            <person name="Gearin C.R."/>
            <person name="Giannoukos G."/>
            <person name="Goode T."/>
            <person name="Graham J."/>
            <person name="Grandbois E."/>
            <person name="Grewal S."/>
            <person name="Gyaltsen K."/>
            <person name="Hafez N."/>
            <person name="Hagos B."/>
            <person name="Hall J."/>
            <person name="Henson C."/>
            <person name="Hollinger A."/>
            <person name="Honan T."/>
            <person name="Huard M.D."/>
            <person name="Hughes L."/>
            <person name="Hurhula B."/>
            <person name="Husby M.E."/>
            <person name="Kamat A."/>
            <person name="Kanga B."/>
            <person name="Kashin S."/>
            <person name="Khazanovich D."/>
            <person name="Kisner P."/>
            <person name="Lance K."/>
            <person name="Lara M."/>
            <person name="Lee W."/>
            <person name="Lennon N."/>
            <person name="Letendre F."/>
            <person name="LeVine R."/>
            <person name="Lipovsky A."/>
            <person name="Liu X."/>
            <person name="Liu J."/>
            <person name="Liu S."/>
            <person name="Lokyitsang T."/>
            <person name="Lokyitsang Y."/>
            <person name="Lubonja R."/>
            <person name="Lui A."/>
            <person name="MacDonald P."/>
            <person name="Magnisalis V."/>
            <person name="Maru K."/>
            <person name="Matthews C."/>
            <person name="McCusker W."/>
            <person name="McDonough S."/>
            <person name="Mehta T."/>
            <person name="Meldrim J."/>
            <person name="Meneus L."/>
            <person name="Mihai O."/>
            <person name="Mihalev A."/>
            <person name="Mihova T."/>
            <person name="Mittelman R."/>
            <person name="Mlenga V."/>
            <person name="Montmayeur A."/>
            <person name="Mulrain L."/>
            <person name="Navidi A."/>
            <person name="Naylor J."/>
            <person name="Negash T."/>
            <person name="Nguyen T."/>
            <person name="Nguyen N."/>
            <person name="Nicol R."/>
            <person name="Norbu C."/>
            <person name="Norbu N."/>
            <person name="Novod N."/>
            <person name="O'Neill B."/>
            <person name="Osman S."/>
            <person name="Markiewicz E."/>
            <person name="Oyono O.L."/>
            <person name="Patti C."/>
            <person name="Phunkhang P."/>
            <person name="Pierre F."/>
            <person name="Priest M."/>
            <person name="Raghuraman S."/>
            <person name="Rege F."/>
            <person name="Reyes R."/>
            <person name="Rise C."/>
            <person name="Rogov P."/>
            <person name="Ross K."/>
            <person name="Ryan E."/>
            <person name="Settipalli S."/>
            <person name="Shea T."/>
            <person name="Sherpa N."/>
            <person name="Shi L."/>
            <person name="Shih D."/>
            <person name="Sparrow T."/>
            <person name="Spaulding J."/>
            <person name="Stalker J."/>
            <person name="Stange-Thomann N."/>
            <person name="Stavropoulos S."/>
            <person name="Stone C."/>
            <person name="Strader C."/>
            <person name="Tesfaye S."/>
            <person name="Thomson T."/>
            <person name="Thoulutsang Y."/>
            <person name="Thoulutsang D."/>
            <person name="Topham K."/>
            <person name="Topping I."/>
            <person name="Tsamla T."/>
            <person name="Vassiliev H."/>
            <person name="Vo A."/>
            <person name="Wangchuk T."/>
            <person name="Wangdi T."/>
            <person name="Weiand M."/>
            <person name="Wilkinson J."/>
            <person name="Wilson A."/>
            <person name="Yadav S."/>
            <person name="Young G."/>
            <person name="Yu Q."/>
            <person name="Zembek L."/>
            <person name="Zhong D."/>
            <person name="Zimmer A."/>
            <person name="Zwirko Z."/>
            <person name="Jaffe D.B."/>
            <person name="Alvarez P."/>
            <person name="Brockman W."/>
            <person name="Butler J."/>
            <person name="Chin C."/>
            <person name="Gnerre S."/>
            <person name="Grabherr M."/>
            <person name="Kleber M."/>
            <person name="Mauceli E."/>
            <person name="MacCallum I."/>
        </authorList>
    </citation>
    <scope>NUCLEOTIDE SEQUENCE [LARGE SCALE GENOMIC DNA]</scope>
    <source>
        <strain evidence="3">Tucson 15010-1051.87</strain>
    </source>
</reference>
<evidence type="ECO:0000313" key="3">
    <source>
        <dbReference type="Proteomes" id="UP000008792"/>
    </source>
</evidence>
<feature type="compositionally biased region" description="Basic residues" evidence="1">
    <location>
        <begin position="236"/>
        <end position="265"/>
    </location>
</feature>
<evidence type="ECO:0000313" key="2">
    <source>
        <dbReference type="EMBL" id="EDW57227.1"/>
    </source>
</evidence>
<proteinExistence type="predicted"/>
<dbReference type="STRING" id="7244.B4MFQ6"/>
<protein>
    <submittedName>
        <fullName evidence="2">Uncharacterized protein</fullName>
    </submittedName>
</protein>
<dbReference type="Proteomes" id="UP000008792">
    <property type="component" value="Unassembled WGS sequence"/>
</dbReference>
<dbReference type="OMA" id="RRRKCEC"/>
<sequence length="265" mass="30555">MVHDWGDNSCRLLRERQLLKQPPACPRSCLEPSEGQCVDYKAVKLDEGVPNVVKNFLEPEIPVRRRIDLVEVCAECGTRDPEKCCNLCEAQAAKEPNLCSTACRPQRTMLNTRQFVQSTRPRPPYKHSVFLDENTLVGRVFPMKFRIRRRKCECQDCRKDLAARETVTGNEDLILLSNCCNVEIYPRQKIENWHRVPVSTITGEKHFSKKIVDEVCQLETKKVPPPPPPPVEEPKKRKTSIMPKKKKKKKKKKKGKKGKKGKKKK</sequence>
<feature type="region of interest" description="Disordered" evidence="1">
    <location>
        <begin position="218"/>
        <end position="265"/>
    </location>
</feature>